<organism evidence="2 3">
    <name type="scientific">Recurvomyces mirabilis</name>
    <dbReference type="NCBI Taxonomy" id="574656"/>
    <lineage>
        <taxon>Eukaryota</taxon>
        <taxon>Fungi</taxon>
        <taxon>Dikarya</taxon>
        <taxon>Ascomycota</taxon>
        <taxon>Pezizomycotina</taxon>
        <taxon>Dothideomycetes</taxon>
        <taxon>Dothideomycetidae</taxon>
        <taxon>Mycosphaerellales</taxon>
        <taxon>Teratosphaeriaceae</taxon>
        <taxon>Recurvomyces</taxon>
    </lineage>
</organism>
<dbReference type="AlphaFoldDB" id="A0AAE0TTM3"/>
<feature type="compositionally biased region" description="Basic and acidic residues" evidence="1">
    <location>
        <begin position="105"/>
        <end position="155"/>
    </location>
</feature>
<keyword evidence="3" id="KW-1185">Reference proteome</keyword>
<protein>
    <submittedName>
        <fullName evidence="2">Uncharacterized protein</fullName>
    </submittedName>
</protein>
<sequence>MSTARANTQIIAKSKNQYSKGLKTIDMRYKFTMCIQQSRVPQCITIKNIVKKIVQRTGLQRSERLKEIENATPPYNESEKSVSPATVCESRKQETAQQKKATKQVKIEREQQAAREKKAAKQVKVEREQQAARDKRAEKQVKVEWEQQAAREKSIEATQGREGMGRRSSWAKLLPCLG</sequence>
<name>A0AAE0TTM3_9PEZI</name>
<comment type="caution">
    <text evidence="2">The sequence shown here is derived from an EMBL/GenBank/DDBJ whole genome shotgun (WGS) entry which is preliminary data.</text>
</comment>
<feature type="region of interest" description="Disordered" evidence="1">
    <location>
        <begin position="69"/>
        <end position="178"/>
    </location>
</feature>
<evidence type="ECO:0000313" key="3">
    <source>
        <dbReference type="Proteomes" id="UP001274830"/>
    </source>
</evidence>
<evidence type="ECO:0000256" key="1">
    <source>
        <dbReference type="SAM" id="MobiDB-lite"/>
    </source>
</evidence>
<gene>
    <name evidence="2" type="ORF">LTR78_009328</name>
</gene>
<reference evidence="2" key="1">
    <citation type="submission" date="2023-07" db="EMBL/GenBank/DDBJ databases">
        <title>Black Yeasts Isolated from many extreme environments.</title>
        <authorList>
            <person name="Coleine C."/>
            <person name="Stajich J.E."/>
            <person name="Selbmann L."/>
        </authorList>
    </citation>
    <scope>NUCLEOTIDE SEQUENCE</scope>
    <source>
        <strain evidence="2">CCFEE 5485</strain>
    </source>
</reference>
<accession>A0AAE0TTM3</accession>
<dbReference type="Proteomes" id="UP001274830">
    <property type="component" value="Unassembled WGS sequence"/>
</dbReference>
<evidence type="ECO:0000313" key="2">
    <source>
        <dbReference type="EMBL" id="KAK3670756.1"/>
    </source>
</evidence>
<dbReference type="EMBL" id="JAUTXT010000051">
    <property type="protein sequence ID" value="KAK3670756.1"/>
    <property type="molecule type" value="Genomic_DNA"/>
</dbReference>
<proteinExistence type="predicted"/>